<dbReference type="InterPro" id="IPR036513">
    <property type="entry name" value="STAS_dom_sf"/>
</dbReference>
<proteinExistence type="predicted"/>
<dbReference type="RefSeq" id="WP_183900423.1">
    <property type="nucleotide sequence ID" value="NZ_JACIDW010000006.1"/>
</dbReference>
<sequence length="109" mass="12232">MSVREQYSESMSLPESLSIRNISDIFSRIVSLFKNNNSVVLDIPEKAEADLSFVQLIEAVRRHADSNDKALALAAPARGQVLKVLERAGFVEAFNGEDTKFWLHEEVKP</sequence>
<dbReference type="AlphaFoldDB" id="A0A7W6GAP2"/>
<dbReference type="Proteomes" id="UP000582090">
    <property type="component" value="Unassembled WGS sequence"/>
</dbReference>
<comment type="caution">
    <text evidence="2">The sequence shown here is derived from an EMBL/GenBank/DDBJ whole genome shotgun (WGS) entry which is preliminary data.</text>
</comment>
<dbReference type="InterPro" id="IPR002645">
    <property type="entry name" value="STAS_dom"/>
</dbReference>
<dbReference type="SUPFAM" id="SSF52091">
    <property type="entry name" value="SpoIIaa-like"/>
    <property type="match status" value="1"/>
</dbReference>
<evidence type="ECO:0000313" key="2">
    <source>
        <dbReference type="EMBL" id="MBB3964808.1"/>
    </source>
</evidence>
<evidence type="ECO:0000259" key="1">
    <source>
        <dbReference type="PROSITE" id="PS50801"/>
    </source>
</evidence>
<dbReference type="Gene3D" id="3.30.750.24">
    <property type="entry name" value="STAS domain"/>
    <property type="match status" value="1"/>
</dbReference>
<reference evidence="2 3" key="1">
    <citation type="submission" date="2020-08" db="EMBL/GenBank/DDBJ databases">
        <title>Genomic Encyclopedia of Type Strains, Phase IV (KMG-IV): sequencing the most valuable type-strain genomes for metagenomic binning, comparative biology and taxonomic classification.</title>
        <authorList>
            <person name="Goeker M."/>
        </authorList>
    </citation>
    <scope>NUCLEOTIDE SEQUENCE [LARGE SCALE GENOMIC DNA]</scope>
    <source>
        <strain evidence="2 3">DSM 26575</strain>
    </source>
</reference>
<dbReference type="PROSITE" id="PS50801">
    <property type="entry name" value="STAS"/>
    <property type="match status" value="1"/>
</dbReference>
<accession>A0A7W6GAP2</accession>
<protein>
    <submittedName>
        <fullName evidence="2">MFS superfamily sulfate permease-like transporter</fullName>
    </submittedName>
</protein>
<keyword evidence="3" id="KW-1185">Reference proteome</keyword>
<organism evidence="2 3">
    <name type="scientific">Rhizobium metallidurans</name>
    <dbReference type="NCBI Taxonomy" id="1265931"/>
    <lineage>
        <taxon>Bacteria</taxon>
        <taxon>Pseudomonadati</taxon>
        <taxon>Pseudomonadota</taxon>
        <taxon>Alphaproteobacteria</taxon>
        <taxon>Hyphomicrobiales</taxon>
        <taxon>Rhizobiaceae</taxon>
        <taxon>Rhizobium/Agrobacterium group</taxon>
        <taxon>Rhizobium</taxon>
    </lineage>
</organism>
<feature type="domain" description="STAS" evidence="1">
    <location>
        <begin position="1"/>
        <end position="109"/>
    </location>
</feature>
<name>A0A7W6GAP2_9HYPH</name>
<evidence type="ECO:0000313" key="3">
    <source>
        <dbReference type="Proteomes" id="UP000582090"/>
    </source>
</evidence>
<dbReference type="EMBL" id="JACIDW010000006">
    <property type="protein sequence ID" value="MBB3964808.1"/>
    <property type="molecule type" value="Genomic_DNA"/>
</dbReference>
<gene>
    <name evidence="2" type="ORF">GGQ67_002471</name>
</gene>